<dbReference type="EMBL" id="BMFV01000027">
    <property type="protein sequence ID" value="GGH85528.1"/>
    <property type="molecule type" value="Genomic_DNA"/>
</dbReference>
<dbReference type="RefSeq" id="WP_188498309.1">
    <property type="nucleotide sequence ID" value="NZ_BMFV01000027.1"/>
</dbReference>
<evidence type="ECO:0000313" key="3">
    <source>
        <dbReference type="Proteomes" id="UP000656813"/>
    </source>
</evidence>
<dbReference type="Pfam" id="PF11738">
    <property type="entry name" value="DUF3298"/>
    <property type="match status" value="1"/>
</dbReference>
<dbReference type="AlphaFoldDB" id="A0A8J2ZY80"/>
<feature type="domain" description="DUF3298" evidence="1">
    <location>
        <begin position="116"/>
        <end position="184"/>
    </location>
</feature>
<reference evidence="2" key="1">
    <citation type="journal article" date="2014" name="Int. J. Syst. Evol. Microbiol.">
        <title>Complete genome sequence of Corynebacterium casei LMG S-19264T (=DSM 44701T), isolated from a smear-ripened cheese.</title>
        <authorList>
            <consortium name="US DOE Joint Genome Institute (JGI-PGF)"/>
            <person name="Walter F."/>
            <person name="Albersmeier A."/>
            <person name="Kalinowski J."/>
            <person name="Ruckert C."/>
        </authorList>
    </citation>
    <scope>NUCLEOTIDE SEQUENCE</scope>
    <source>
        <strain evidence="2">CGMCC 1.12777</strain>
    </source>
</reference>
<dbReference type="InterPro" id="IPR021729">
    <property type="entry name" value="DUF3298"/>
</dbReference>
<dbReference type="InterPro" id="IPR037126">
    <property type="entry name" value="PdaC/RsiV-like_sf"/>
</dbReference>
<name>A0A8J2ZY80_9BACL</name>
<dbReference type="Gene3D" id="3.30.565.40">
    <property type="entry name" value="Fervidobacterium nodosum Rt17-B1 like"/>
    <property type="match status" value="1"/>
</dbReference>
<evidence type="ECO:0000259" key="1">
    <source>
        <dbReference type="Pfam" id="PF11738"/>
    </source>
</evidence>
<organism evidence="2 3">
    <name type="scientific">Pullulanibacillus pueri</name>
    <dbReference type="NCBI Taxonomy" id="1437324"/>
    <lineage>
        <taxon>Bacteria</taxon>
        <taxon>Bacillati</taxon>
        <taxon>Bacillota</taxon>
        <taxon>Bacilli</taxon>
        <taxon>Bacillales</taxon>
        <taxon>Sporolactobacillaceae</taxon>
        <taxon>Pullulanibacillus</taxon>
    </lineage>
</organism>
<accession>A0A8J2ZY80</accession>
<dbReference type="Proteomes" id="UP000656813">
    <property type="component" value="Unassembled WGS sequence"/>
</dbReference>
<sequence>MDELALPLMIQPMTWQVQGGTIHYPRIIAGSPSAAMEKMNQTIVAAVNELRQQQMPPESGIAVQQGPFEIKTNERGVLSVLLTNSVYVEHAAHGMTYKKSLTFNIYNGEIYQLGALFKPNTDYVSVLSQNVARQIKERDIPLLGEFKGVAPDQDFYIADKSLVLYFQLYAITPYYVGFPMFPISAFELQDLLTNDGPLGRMATNS</sequence>
<proteinExistence type="predicted"/>
<keyword evidence="3" id="KW-1185">Reference proteome</keyword>
<dbReference type="Gene3D" id="3.90.640.20">
    <property type="entry name" value="Heat-shock cognate protein, ATPase"/>
    <property type="match status" value="1"/>
</dbReference>
<protein>
    <recommendedName>
        <fullName evidence="1">DUF3298 domain-containing protein</fullName>
    </recommendedName>
</protein>
<comment type="caution">
    <text evidence="2">The sequence shown here is derived from an EMBL/GenBank/DDBJ whole genome shotgun (WGS) entry which is preliminary data.</text>
</comment>
<evidence type="ECO:0000313" key="2">
    <source>
        <dbReference type="EMBL" id="GGH85528.1"/>
    </source>
</evidence>
<reference evidence="2" key="2">
    <citation type="submission" date="2020-09" db="EMBL/GenBank/DDBJ databases">
        <authorList>
            <person name="Sun Q."/>
            <person name="Zhou Y."/>
        </authorList>
    </citation>
    <scope>NUCLEOTIDE SEQUENCE</scope>
    <source>
        <strain evidence="2">CGMCC 1.12777</strain>
    </source>
</reference>
<gene>
    <name evidence="2" type="ORF">GCM10007096_31130</name>
</gene>